<accession>A0ABW3JXF8</accession>
<evidence type="ECO:0008006" key="3">
    <source>
        <dbReference type="Google" id="ProtNLM"/>
    </source>
</evidence>
<dbReference type="EMBL" id="JBHTKA010000001">
    <property type="protein sequence ID" value="MFD0997875.1"/>
    <property type="molecule type" value="Genomic_DNA"/>
</dbReference>
<protein>
    <recommendedName>
        <fullName evidence="3">Lipoprotein</fullName>
    </recommendedName>
</protein>
<keyword evidence="2" id="KW-1185">Reference proteome</keyword>
<gene>
    <name evidence="1" type="ORF">ACFQ21_01110</name>
</gene>
<organism evidence="1 2">
    <name type="scientific">Ohtaekwangia kribbensis</name>
    <dbReference type="NCBI Taxonomy" id="688913"/>
    <lineage>
        <taxon>Bacteria</taxon>
        <taxon>Pseudomonadati</taxon>
        <taxon>Bacteroidota</taxon>
        <taxon>Cytophagia</taxon>
        <taxon>Cytophagales</taxon>
        <taxon>Fulvivirgaceae</taxon>
        <taxon>Ohtaekwangia</taxon>
    </lineage>
</organism>
<evidence type="ECO:0000313" key="1">
    <source>
        <dbReference type="EMBL" id="MFD0997875.1"/>
    </source>
</evidence>
<sequence length="172" mass="19977">MLKRRLFPSQLAVAKLWVLCLLLCILSGCEECREIDCGPYHQYQFTVFGFEYDEIKNIEVRSFKKGTNYTEPVSEWLITPDNALYVYTRDTDVFLITPSPDKVNFKITSEYDYEFYFPTTKTNRRLSEITDIPSQVEYCTPSLQRSECSNTQISSYLLDGTLHQGGILPFSK</sequence>
<comment type="caution">
    <text evidence="1">The sequence shown here is derived from an EMBL/GenBank/DDBJ whole genome shotgun (WGS) entry which is preliminary data.</text>
</comment>
<dbReference type="PROSITE" id="PS51257">
    <property type="entry name" value="PROKAR_LIPOPROTEIN"/>
    <property type="match status" value="1"/>
</dbReference>
<name>A0ABW3JXF8_9BACT</name>
<proteinExistence type="predicted"/>
<reference evidence="2" key="1">
    <citation type="journal article" date="2019" name="Int. J. Syst. Evol. Microbiol.">
        <title>The Global Catalogue of Microorganisms (GCM) 10K type strain sequencing project: providing services to taxonomists for standard genome sequencing and annotation.</title>
        <authorList>
            <consortium name="The Broad Institute Genomics Platform"/>
            <consortium name="The Broad Institute Genome Sequencing Center for Infectious Disease"/>
            <person name="Wu L."/>
            <person name="Ma J."/>
        </authorList>
    </citation>
    <scope>NUCLEOTIDE SEQUENCE [LARGE SCALE GENOMIC DNA]</scope>
    <source>
        <strain evidence="2">CCUG 58938</strain>
    </source>
</reference>
<dbReference type="Proteomes" id="UP001597112">
    <property type="component" value="Unassembled WGS sequence"/>
</dbReference>
<evidence type="ECO:0000313" key="2">
    <source>
        <dbReference type="Proteomes" id="UP001597112"/>
    </source>
</evidence>